<evidence type="ECO:0000313" key="1">
    <source>
        <dbReference type="EMBL" id="KAA6361149.1"/>
    </source>
</evidence>
<dbReference type="EMBL" id="SNRW01025952">
    <property type="protein sequence ID" value="KAA6361149.1"/>
    <property type="molecule type" value="Genomic_DNA"/>
</dbReference>
<accession>A0A5J4TTB5</accession>
<reference evidence="1 2" key="1">
    <citation type="submission" date="2019-03" db="EMBL/GenBank/DDBJ databases">
        <title>Single cell metagenomics reveals metabolic interactions within the superorganism composed of flagellate Streblomastix strix and complex community of Bacteroidetes bacteria on its surface.</title>
        <authorList>
            <person name="Treitli S.C."/>
            <person name="Kolisko M."/>
            <person name="Husnik F."/>
            <person name="Keeling P."/>
            <person name="Hampl V."/>
        </authorList>
    </citation>
    <scope>NUCLEOTIDE SEQUENCE [LARGE SCALE GENOMIC DNA]</scope>
    <source>
        <strain evidence="1">ST1C</strain>
    </source>
</reference>
<protein>
    <submittedName>
        <fullName evidence="1">Uncharacterized protein</fullName>
    </submittedName>
</protein>
<proteinExistence type="predicted"/>
<dbReference type="AlphaFoldDB" id="A0A5J4TTB5"/>
<feature type="non-terminal residue" evidence="1">
    <location>
        <position position="1"/>
    </location>
</feature>
<organism evidence="1 2">
    <name type="scientific">Streblomastix strix</name>
    <dbReference type="NCBI Taxonomy" id="222440"/>
    <lineage>
        <taxon>Eukaryota</taxon>
        <taxon>Metamonada</taxon>
        <taxon>Preaxostyla</taxon>
        <taxon>Oxymonadida</taxon>
        <taxon>Streblomastigidae</taxon>
        <taxon>Streblomastix</taxon>
    </lineage>
</organism>
<name>A0A5J4TTB5_9EUKA</name>
<sequence>ANGTDKELLGELFVQSVDPTFKFNNKQKKKKEQETQIHT</sequence>
<evidence type="ECO:0000313" key="2">
    <source>
        <dbReference type="Proteomes" id="UP000324800"/>
    </source>
</evidence>
<gene>
    <name evidence="1" type="ORF">EZS28_043323</name>
</gene>
<comment type="caution">
    <text evidence="1">The sequence shown here is derived from an EMBL/GenBank/DDBJ whole genome shotgun (WGS) entry which is preliminary data.</text>
</comment>
<dbReference type="Proteomes" id="UP000324800">
    <property type="component" value="Unassembled WGS sequence"/>
</dbReference>